<dbReference type="EMBL" id="JAWZYT010000915">
    <property type="protein sequence ID" value="KAK4317554.1"/>
    <property type="molecule type" value="Genomic_DNA"/>
</dbReference>
<gene>
    <name evidence="2" type="ORF">Pmani_011397</name>
</gene>
<feature type="transmembrane region" description="Helical" evidence="1">
    <location>
        <begin position="148"/>
        <end position="166"/>
    </location>
</feature>
<evidence type="ECO:0000256" key="1">
    <source>
        <dbReference type="SAM" id="Phobius"/>
    </source>
</evidence>
<reference evidence="2" key="1">
    <citation type="submission" date="2023-11" db="EMBL/GenBank/DDBJ databases">
        <title>Genome assemblies of two species of porcelain crab, Petrolisthes cinctipes and Petrolisthes manimaculis (Anomura: Porcellanidae).</title>
        <authorList>
            <person name="Angst P."/>
        </authorList>
    </citation>
    <scope>NUCLEOTIDE SEQUENCE</scope>
    <source>
        <strain evidence="2">PB745_02</strain>
        <tissue evidence="2">Gill</tissue>
    </source>
</reference>
<dbReference type="AlphaFoldDB" id="A0AAE1UG90"/>
<dbReference type="GO" id="GO:0008053">
    <property type="term" value="P:mitochondrial fusion"/>
    <property type="evidence" value="ECO:0007669"/>
    <property type="project" value="InterPro"/>
</dbReference>
<dbReference type="Pfam" id="PF10265">
    <property type="entry name" value="Miga"/>
    <property type="match status" value="1"/>
</dbReference>
<evidence type="ECO:0000313" key="2">
    <source>
        <dbReference type="EMBL" id="KAK4317554.1"/>
    </source>
</evidence>
<feature type="transmembrane region" description="Helical" evidence="1">
    <location>
        <begin position="42"/>
        <end position="61"/>
    </location>
</feature>
<organism evidence="2 3">
    <name type="scientific">Petrolisthes manimaculis</name>
    <dbReference type="NCBI Taxonomy" id="1843537"/>
    <lineage>
        <taxon>Eukaryota</taxon>
        <taxon>Metazoa</taxon>
        <taxon>Ecdysozoa</taxon>
        <taxon>Arthropoda</taxon>
        <taxon>Crustacea</taxon>
        <taxon>Multicrustacea</taxon>
        <taxon>Malacostraca</taxon>
        <taxon>Eumalacostraca</taxon>
        <taxon>Eucarida</taxon>
        <taxon>Decapoda</taxon>
        <taxon>Pleocyemata</taxon>
        <taxon>Anomura</taxon>
        <taxon>Galatheoidea</taxon>
        <taxon>Porcellanidae</taxon>
        <taxon>Petrolisthes</taxon>
    </lineage>
</organism>
<name>A0AAE1UG90_9EUCA</name>
<evidence type="ECO:0008006" key="4">
    <source>
        <dbReference type="Google" id="ProtNLM"/>
    </source>
</evidence>
<keyword evidence="1" id="KW-0812">Transmembrane</keyword>
<proteinExistence type="predicted"/>
<evidence type="ECO:0000313" key="3">
    <source>
        <dbReference type="Proteomes" id="UP001292094"/>
    </source>
</evidence>
<keyword evidence="3" id="KW-1185">Reference proteome</keyword>
<accession>A0AAE1UG90</accession>
<dbReference type="Proteomes" id="UP001292094">
    <property type="component" value="Unassembled WGS sequence"/>
</dbReference>
<keyword evidence="1" id="KW-0472">Membrane</keyword>
<comment type="caution">
    <text evidence="2">The sequence shown here is derived from an EMBL/GenBank/DDBJ whole genome shotgun (WGS) entry which is preliminary data.</text>
</comment>
<dbReference type="InterPro" id="IPR019392">
    <property type="entry name" value="Miga"/>
</dbReference>
<sequence>MAELQLVPTVQRPLVRLSTPSSLGLSSALANYVRNLTRPQKVVIVSVSVGLALVGLVARYLRRRKRRAPRKSALARHDDTNRAHRKVKPITIRSPSGEIHNVSGNVSPGFHRSVHRQSSISVSSDRVSVASVLTTQQGDVSSLTPQQYGVMGVYSILVFLVLMYAFTFCLLSKATTQPVTAQNIDCAVFY</sequence>
<protein>
    <recommendedName>
        <fullName evidence="4">Transmembrane protein</fullName>
    </recommendedName>
</protein>
<keyword evidence="1" id="KW-1133">Transmembrane helix</keyword>